<comment type="caution">
    <text evidence="5">The sequence shown here is derived from an EMBL/GenBank/DDBJ whole genome shotgun (WGS) entry which is preliminary data.</text>
</comment>
<evidence type="ECO:0000313" key="6">
    <source>
        <dbReference type="Proteomes" id="UP001230156"/>
    </source>
</evidence>
<evidence type="ECO:0000313" key="5">
    <source>
        <dbReference type="EMBL" id="MDQ7251098.1"/>
    </source>
</evidence>
<dbReference type="SUPFAM" id="SSF46689">
    <property type="entry name" value="Homeodomain-like"/>
    <property type="match status" value="1"/>
</dbReference>
<feature type="region of interest" description="Disordered" evidence="3">
    <location>
        <begin position="35"/>
        <end position="79"/>
    </location>
</feature>
<proteinExistence type="predicted"/>
<evidence type="ECO:0000256" key="1">
    <source>
        <dbReference type="ARBA" id="ARBA00023015"/>
    </source>
</evidence>
<evidence type="ECO:0000259" key="4">
    <source>
        <dbReference type="PROSITE" id="PS01124"/>
    </source>
</evidence>
<name>A0ABU0YWP9_9PROT</name>
<dbReference type="EMBL" id="JAUYVI010000009">
    <property type="protein sequence ID" value="MDQ7251098.1"/>
    <property type="molecule type" value="Genomic_DNA"/>
</dbReference>
<protein>
    <recommendedName>
        <fullName evidence="4">HTH araC/xylS-type domain-containing protein</fullName>
    </recommendedName>
</protein>
<reference evidence="6" key="1">
    <citation type="submission" date="2023-08" db="EMBL/GenBank/DDBJ databases">
        <title>Rhodospirillaceae gen. nov., a novel taxon isolated from the Yangtze River Yuezi River estuary sludge.</title>
        <authorList>
            <person name="Ruan L."/>
        </authorList>
    </citation>
    <scope>NUCLEOTIDE SEQUENCE [LARGE SCALE GENOMIC DNA]</scope>
    <source>
        <strain evidence="6">R-7</strain>
    </source>
</reference>
<dbReference type="Gene3D" id="1.10.10.60">
    <property type="entry name" value="Homeodomain-like"/>
    <property type="match status" value="1"/>
</dbReference>
<accession>A0ABU0YWP9</accession>
<dbReference type="InterPro" id="IPR018060">
    <property type="entry name" value="HTH_AraC"/>
</dbReference>
<dbReference type="RefSeq" id="WP_379961133.1">
    <property type="nucleotide sequence ID" value="NZ_JAUYVI010000009.1"/>
</dbReference>
<organism evidence="5 6">
    <name type="scientific">Dongia sedimenti</name>
    <dbReference type="NCBI Taxonomy" id="3064282"/>
    <lineage>
        <taxon>Bacteria</taxon>
        <taxon>Pseudomonadati</taxon>
        <taxon>Pseudomonadota</taxon>
        <taxon>Alphaproteobacteria</taxon>
        <taxon>Rhodospirillales</taxon>
        <taxon>Dongiaceae</taxon>
        <taxon>Dongia</taxon>
    </lineage>
</organism>
<keyword evidence="6" id="KW-1185">Reference proteome</keyword>
<evidence type="ECO:0000256" key="3">
    <source>
        <dbReference type="SAM" id="MobiDB-lite"/>
    </source>
</evidence>
<sequence length="79" mass="9132">MKGDISVDTVARMIGFYSLGSFGAAFLKRMGLSPGEFHRRNRRTTPLHGNRDDRRNVKLSRGWSNVRSPSWEPRWPMRA</sequence>
<keyword evidence="1" id="KW-0805">Transcription regulation</keyword>
<dbReference type="InterPro" id="IPR009057">
    <property type="entry name" value="Homeodomain-like_sf"/>
</dbReference>
<dbReference type="PROSITE" id="PS01124">
    <property type="entry name" value="HTH_ARAC_FAMILY_2"/>
    <property type="match status" value="1"/>
</dbReference>
<feature type="domain" description="HTH araC/xylS-type" evidence="4">
    <location>
        <begin position="1"/>
        <end position="40"/>
    </location>
</feature>
<keyword evidence="2" id="KW-0804">Transcription</keyword>
<gene>
    <name evidence="5" type="ORF">Q8A70_25655</name>
</gene>
<dbReference type="Proteomes" id="UP001230156">
    <property type="component" value="Unassembled WGS sequence"/>
</dbReference>
<evidence type="ECO:0000256" key="2">
    <source>
        <dbReference type="ARBA" id="ARBA00023163"/>
    </source>
</evidence>